<name>A0A8H7E4D0_9EURO</name>
<dbReference type="Gene3D" id="2.30.180.10">
    <property type="entry name" value="FAS1 domain"/>
    <property type="match status" value="1"/>
</dbReference>
<dbReference type="Proteomes" id="UP000606974">
    <property type="component" value="Unassembled WGS sequence"/>
</dbReference>
<evidence type="ECO:0000259" key="3">
    <source>
        <dbReference type="PROSITE" id="PS50213"/>
    </source>
</evidence>
<keyword evidence="5" id="KW-1185">Reference proteome</keyword>
<gene>
    <name evidence="4" type="ORF">GJ744_008488</name>
</gene>
<dbReference type="OrthoDB" id="5551751at2759"/>
<dbReference type="SUPFAM" id="SSF82153">
    <property type="entry name" value="FAS1 domain"/>
    <property type="match status" value="1"/>
</dbReference>
<dbReference type="AlphaFoldDB" id="A0A8H7E4D0"/>
<sequence>MQISLSCCALLFTSLGQISTCRLVLPNLIRQAPSSLNPIRIQDKIQTPIMPVIPSNNANDAEDDNMSTPHKPTLYDTLPLTRRINIFSSLVRDHPNLPTLLGSHDNNNHRDNDQNPTSFTILAPLNSALQSLEHKPWEDSNDYATFGERAYDGQGGEERAKGNLKSFVERHVVPQSPWRMGEKVKNLAGREVWWEEREEEEGGERKKRVIMPQAVEVDEVVSKAGNGEVWVLKGVLGG</sequence>
<reference evidence="4" key="1">
    <citation type="submission" date="2020-02" db="EMBL/GenBank/DDBJ databases">
        <authorList>
            <person name="Palmer J.M."/>
        </authorList>
    </citation>
    <scope>NUCLEOTIDE SEQUENCE</scope>
    <source>
        <strain evidence="4">EPUS1.4</strain>
        <tissue evidence="4">Thallus</tissue>
    </source>
</reference>
<dbReference type="EMBL" id="JAACFV010000047">
    <property type="protein sequence ID" value="KAF7508932.1"/>
    <property type="molecule type" value="Genomic_DNA"/>
</dbReference>
<evidence type="ECO:0000256" key="2">
    <source>
        <dbReference type="SAM" id="SignalP"/>
    </source>
</evidence>
<proteinExistence type="predicted"/>
<dbReference type="PANTHER" id="PTHR28156:SF1">
    <property type="entry name" value="FAS1 DOMAIN-CONTAINING PROTEIN YDR262W"/>
    <property type="match status" value="1"/>
</dbReference>
<feature type="domain" description="FAS1" evidence="3">
    <location>
        <begin position="71"/>
        <end position="236"/>
    </location>
</feature>
<evidence type="ECO:0000256" key="1">
    <source>
        <dbReference type="ARBA" id="ARBA00022729"/>
    </source>
</evidence>
<comment type="caution">
    <text evidence="4">The sequence shown here is derived from an EMBL/GenBank/DDBJ whole genome shotgun (WGS) entry which is preliminary data.</text>
</comment>
<feature type="signal peptide" evidence="2">
    <location>
        <begin position="1"/>
        <end position="20"/>
    </location>
</feature>
<feature type="chain" id="PRO_5034604555" description="FAS1 domain-containing protein" evidence="2">
    <location>
        <begin position="21"/>
        <end position="238"/>
    </location>
</feature>
<dbReference type="InterPro" id="IPR040200">
    <property type="entry name" value="Mug57-like"/>
</dbReference>
<evidence type="ECO:0000313" key="5">
    <source>
        <dbReference type="Proteomes" id="UP000606974"/>
    </source>
</evidence>
<evidence type="ECO:0000313" key="4">
    <source>
        <dbReference type="EMBL" id="KAF7508932.1"/>
    </source>
</evidence>
<accession>A0A8H7E4D0</accession>
<organism evidence="4 5">
    <name type="scientific">Endocarpon pusillum</name>
    <dbReference type="NCBI Taxonomy" id="364733"/>
    <lineage>
        <taxon>Eukaryota</taxon>
        <taxon>Fungi</taxon>
        <taxon>Dikarya</taxon>
        <taxon>Ascomycota</taxon>
        <taxon>Pezizomycotina</taxon>
        <taxon>Eurotiomycetes</taxon>
        <taxon>Chaetothyriomycetidae</taxon>
        <taxon>Verrucariales</taxon>
        <taxon>Verrucariaceae</taxon>
        <taxon>Endocarpon</taxon>
    </lineage>
</organism>
<dbReference type="PANTHER" id="PTHR28156">
    <property type="entry name" value="FAS1 DOMAIN-CONTAINING PROTEIN YDR262W"/>
    <property type="match status" value="1"/>
</dbReference>
<protein>
    <recommendedName>
        <fullName evidence="3">FAS1 domain-containing protein</fullName>
    </recommendedName>
</protein>
<dbReference type="PROSITE" id="PS50213">
    <property type="entry name" value="FAS1"/>
    <property type="match status" value="1"/>
</dbReference>
<dbReference type="InterPro" id="IPR000782">
    <property type="entry name" value="FAS1_domain"/>
</dbReference>
<keyword evidence="1 2" id="KW-0732">Signal</keyword>
<dbReference type="InterPro" id="IPR036378">
    <property type="entry name" value="FAS1_dom_sf"/>
</dbReference>